<dbReference type="InterPro" id="IPR051567">
    <property type="entry name" value="Unconventional_Myosin_ATPase"/>
</dbReference>
<dbReference type="Gene3D" id="3.10.20.90">
    <property type="entry name" value="Phosphatidylinositol 3-kinase Catalytic Subunit, Chain A, domain 1"/>
    <property type="match status" value="1"/>
</dbReference>
<protein>
    <submittedName>
        <fullName evidence="1">Uncharacterized protein</fullName>
    </submittedName>
</protein>
<dbReference type="Proteomes" id="UP001434883">
    <property type="component" value="Unassembled WGS sequence"/>
</dbReference>
<dbReference type="EMBL" id="JAHRIN010042042">
    <property type="protein sequence ID" value="MEQ2205309.1"/>
    <property type="molecule type" value="Genomic_DNA"/>
</dbReference>
<dbReference type="Gene3D" id="1.20.80.10">
    <property type="match status" value="1"/>
</dbReference>
<dbReference type="InterPro" id="IPR014352">
    <property type="entry name" value="FERM/acyl-CoA-bd_prot_sf"/>
</dbReference>
<sequence>KKKHVLDAVSQCEQEMRRQGREEKETPWTLSIRKELFAPWHDCSQDPVSTDLIYKQVVKGIKSGEYVSEKETYNNGRLKAEKVKGDLVDIARQNWPLDFSKLYEVTMTSGQSTCSFYFPCLRFS</sequence>
<gene>
    <name evidence="1" type="ORF">XENOCAPTIV_015397</name>
</gene>
<comment type="caution">
    <text evidence="1">The sequence shown here is derived from an EMBL/GenBank/DDBJ whole genome shotgun (WGS) entry which is preliminary data.</text>
</comment>
<feature type="non-terminal residue" evidence="1">
    <location>
        <position position="1"/>
    </location>
</feature>
<keyword evidence="2" id="KW-1185">Reference proteome</keyword>
<organism evidence="1 2">
    <name type="scientific">Xenoophorus captivus</name>
    <dbReference type="NCBI Taxonomy" id="1517983"/>
    <lineage>
        <taxon>Eukaryota</taxon>
        <taxon>Metazoa</taxon>
        <taxon>Chordata</taxon>
        <taxon>Craniata</taxon>
        <taxon>Vertebrata</taxon>
        <taxon>Euteleostomi</taxon>
        <taxon>Actinopterygii</taxon>
        <taxon>Neopterygii</taxon>
        <taxon>Teleostei</taxon>
        <taxon>Neoteleostei</taxon>
        <taxon>Acanthomorphata</taxon>
        <taxon>Ovalentaria</taxon>
        <taxon>Atherinomorphae</taxon>
        <taxon>Cyprinodontiformes</taxon>
        <taxon>Goodeidae</taxon>
        <taxon>Xenoophorus</taxon>
    </lineage>
</organism>
<reference evidence="1 2" key="1">
    <citation type="submission" date="2021-06" db="EMBL/GenBank/DDBJ databases">
        <authorList>
            <person name="Palmer J.M."/>
        </authorList>
    </citation>
    <scope>NUCLEOTIDE SEQUENCE [LARGE SCALE GENOMIC DNA]</scope>
    <source>
        <strain evidence="1 2">XC_2019</strain>
        <tissue evidence="1">Muscle</tissue>
    </source>
</reference>
<proteinExistence type="predicted"/>
<dbReference type="PANTHER" id="PTHR22692">
    <property type="entry name" value="MYOSIN VII, XV"/>
    <property type="match status" value="1"/>
</dbReference>
<dbReference type="PANTHER" id="PTHR22692:SF24">
    <property type="entry name" value="MYOSIN VIIB"/>
    <property type="match status" value="1"/>
</dbReference>
<evidence type="ECO:0000313" key="2">
    <source>
        <dbReference type="Proteomes" id="UP001434883"/>
    </source>
</evidence>
<accession>A0ABV0RAY1</accession>
<name>A0ABV0RAY1_9TELE</name>
<evidence type="ECO:0000313" key="1">
    <source>
        <dbReference type="EMBL" id="MEQ2205309.1"/>
    </source>
</evidence>